<protein>
    <recommendedName>
        <fullName evidence="1">Chromosomal replication initiator DnaA C-terminal domain-containing protein</fullName>
    </recommendedName>
</protein>
<dbReference type="AlphaFoldDB" id="A0A2H0UCL3"/>
<gene>
    <name evidence="2" type="ORF">COU18_00220</name>
</gene>
<dbReference type="InterPro" id="IPR010921">
    <property type="entry name" value="Trp_repressor/repl_initiator"/>
</dbReference>
<dbReference type="Pfam" id="PF08299">
    <property type="entry name" value="Bac_DnaA_C"/>
    <property type="match status" value="1"/>
</dbReference>
<dbReference type="SMART" id="SM00760">
    <property type="entry name" value="Bac_DnaA_C"/>
    <property type="match status" value="1"/>
</dbReference>
<accession>A0A2H0UCL3</accession>
<sequence length="134" mass="14956">MEKPKKLKSARGVRGMITVAEIRQAVENASELDWASITSPSREASVAAARAIAMYLGRQLLVGDEWSYRTLAKMVGRRDHTTAINACHAIDAASPRAVPQGLIKAAESLGVNWRTFVPLHEITRWEYRQRSRAR</sequence>
<name>A0A2H0UCL3_9BACT</name>
<reference evidence="3" key="1">
    <citation type="submission" date="2017-09" db="EMBL/GenBank/DDBJ databases">
        <title>Depth-based differentiation of microbial function through sediment-hosted aquifers and enrichment of novel symbionts in the deep terrestrial subsurface.</title>
        <authorList>
            <person name="Probst A.J."/>
            <person name="Ladd B."/>
            <person name="Jarett J.K."/>
            <person name="Geller-Mcgrath D.E."/>
            <person name="Sieber C.M.K."/>
            <person name="Emerson J.B."/>
            <person name="Anantharaman K."/>
            <person name="Thomas B.C."/>
            <person name="Malmstrom R."/>
            <person name="Stieglmeier M."/>
            <person name="Klingl A."/>
            <person name="Woyke T."/>
            <person name="Ryan C.M."/>
            <person name="Banfield J.F."/>
        </authorList>
    </citation>
    <scope>NUCLEOTIDE SEQUENCE [LARGE SCALE GENOMIC DNA]</scope>
</reference>
<dbReference type="GO" id="GO:0043565">
    <property type="term" value="F:sequence-specific DNA binding"/>
    <property type="evidence" value="ECO:0007669"/>
    <property type="project" value="InterPro"/>
</dbReference>
<organism evidence="2 3">
    <name type="scientific">Candidatus Kaiserbacteria bacterium CG10_big_fil_rev_8_21_14_0_10_51_14</name>
    <dbReference type="NCBI Taxonomy" id="1974610"/>
    <lineage>
        <taxon>Bacteria</taxon>
        <taxon>Candidatus Kaiseribacteriota</taxon>
    </lineage>
</organism>
<dbReference type="Proteomes" id="UP000231192">
    <property type="component" value="Unassembled WGS sequence"/>
</dbReference>
<dbReference type="InterPro" id="IPR013159">
    <property type="entry name" value="DnaA_C"/>
</dbReference>
<dbReference type="EMBL" id="PFBK01000002">
    <property type="protein sequence ID" value="PIR84168.1"/>
    <property type="molecule type" value="Genomic_DNA"/>
</dbReference>
<dbReference type="GO" id="GO:0005524">
    <property type="term" value="F:ATP binding"/>
    <property type="evidence" value="ECO:0007669"/>
    <property type="project" value="InterPro"/>
</dbReference>
<dbReference type="GO" id="GO:0006270">
    <property type="term" value="P:DNA replication initiation"/>
    <property type="evidence" value="ECO:0007669"/>
    <property type="project" value="InterPro"/>
</dbReference>
<dbReference type="Gene3D" id="1.10.1750.10">
    <property type="match status" value="1"/>
</dbReference>
<evidence type="ECO:0000313" key="3">
    <source>
        <dbReference type="Proteomes" id="UP000231192"/>
    </source>
</evidence>
<dbReference type="GO" id="GO:0006275">
    <property type="term" value="P:regulation of DNA replication"/>
    <property type="evidence" value="ECO:0007669"/>
    <property type="project" value="InterPro"/>
</dbReference>
<comment type="caution">
    <text evidence="2">The sequence shown here is derived from an EMBL/GenBank/DDBJ whole genome shotgun (WGS) entry which is preliminary data.</text>
</comment>
<evidence type="ECO:0000259" key="1">
    <source>
        <dbReference type="SMART" id="SM00760"/>
    </source>
</evidence>
<evidence type="ECO:0000313" key="2">
    <source>
        <dbReference type="EMBL" id="PIR84168.1"/>
    </source>
</evidence>
<proteinExistence type="predicted"/>
<dbReference type="SUPFAM" id="SSF48295">
    <property type="entry name" value="TrpR-like"/>
    <property type="match status" value="1"/>
</dbReference>
<feature type="domain" description="Chromosomal replication initiator DnaA C-terminal" evidence="1">
    <location>
        <begin position="18"/>
        <end position="90"/>
    </location>
</feature>